<proteinExistence type="predicted"/>
<sequence length="208" mass="23626">MDRGSEHTLNSLLVGRKLLVRRARWQIMHGNCINMQSDTWLPQNDPGYLRPTCRVPQHAPTVVAELMDRHNHTWDLSKIKAFISPLDAQAIMEIPISNSNIPDRLIWPHTMNGRLRLKDDRNHFNNPPSESHLWVNPPAECHAIRSGLKLVHVRGFTNAIVEADSKLHSPLSDGHGLLELRTMQLTGWLRKQEGGCAVRLGSFDLQLP</sequence>
<evidence type="ECO:0000313" key="1">
    <source>
        <dbReference type="EMBL" id="VVA40115.1"/>
    </source>
</evidence>
<evidence type="ECO:0000313" key="2">
    <source>
        <dbReference type="Proteomes" id="UP000327085"/>
    </source>
</evidence>
<dbReference type="AlphaFoldDB" id="A0A5E4GJR5"/>
<organism evidence="1 2">
    <name type="scientific">Prunus dulcis</name>
    <name type="common">Almond</name>
    <name type="synonym">Amygdalus dulcis</name>
    <dbReference type="NCBI Taxonomy" id="3755"/>
    <lineage>
        <taxon>Eukaryota</taxon>
        <taxon>Viridiplantae</taxon>
        <taxon>Streptophyta</taxon>
        <taxon>Embryophyta</taxon>
        <taxon>Tracheophyta</taxon>
        <taxon>Spermatophyta</taxon>
        <taxon>Magnoliopsida</taxon>
        <taxon>eudicotyledons</taxon>
        <taxon>Gunneridae</taxon>
        <taxon>Pentapetalae</taxon>
        <taxon>rosids</taxon>
        <taxon>fabids</taxon>
        <taxon>Rosales</taxon>
        <taxon>Rosaceae</taxon>
        <taxon>Amygdaloideae</taxon>
        <taxon>Amygdaleae</taxon>
        <taxon>Prunus</taxon>
    </lineage>
</organism>
<reference evidence="2" key="1">
    <citation type="journal article" date="2020" name="Plant J.">
        <title>Transposons played a major role in the diversification between the closely related almond and peach genomes: results from the almond genome sequence.</title>
        <authorList>
            <person name="Alioto T."/>
            <person name="Alexiou K.G."/>
            <person name="Bardil A."/>
            <person name="Barteri F."/>
            <person name="Castanera R."/>
            <person name="Cruz F."/>
            <person name="Dhingra A."/>
            <person name="Duval H."/>
            <person name="Fernandez I Marti A."/>
            <person name="Frias L."/>
            <person name="Galan B."/>
            <person name="Garcia J.L."/>
            <person name="Howad W."/>
            <person name="Gomez-Garrido J."/>
            <person name="Gut M."/>
            <person name="Julca I."/>
            <person name="Morata J."/>
            <person name="Puigdomenech P."/>
            <person name="Ribeca P."/>
            <person name="Rubio Cabetas M.J."/>
            <person name="Vlasova A."/>
            <person name="Wirthensohn M."/>
            <person name="Garcia-Mas J."/>
            <person name="Gabaldon T."/>
            <person name="Casacuberta J.M."/>
            <person name="Arus P."/>
        </authorList>
    </citation>
    <scope>NUCLEOTIDE SEQUENCE [LARGE SCALE GENOMIC DNA]</scope>
    <source>
        <strain evidence="2">cv. Texas</strain>
    </source>
</reference>
<name>A0A5E4GJR5_PRUDU</name>
<protein>
    <submittedName>
        <fullName evidence="1">Uncharacterized protein</fullName>
    </submittedName>
</protein>
<dbReference type="Proteomes" id="UP000327085">
    <property type="component" value="Chromosome 4"/>
</dbReference>
<dbReference type="EMBL" id="CABIKO010000916">
    <property type="protein sequence ID" value="VVA40115.1"/>
    <property type="molecule type" value="Genomic_DNA"/>
</dbReference>
<dbReference type="Gramene" id="VVA40115">
    <property type="protein sequence ID" value="VVA40115"/>
    <property type="gene ID" value="Prudul26B005731"/>
</dbReference>
<accession>A0A5E4GJR5</accession>
<gene>
    <name evidence="1" type="ORF">ALMOND_2B005731</name>
</gene>
<dbReference type="InParanoid" id="A0A5E4GJR5"/>